<name>A0A8S5L5N5_9VIRU</name>
<evidence type="ECO:0000256" key="8">
    <source>
        <dbReference type="ARBA" id="ARBA00048744"/>
    </source>
</evidence>
<sequence>MREHIELRVFRSLVGAAYGQTEDGAVRASDPDSLFDRFGFTVREQSHSVPDFAVRYLLANFLKKWQGWKTSANLANYTREVWENTERHVFCTNQRLKELSPFYLIPHGNAERMLISSIRKKVIRMIGYEPPKSWLDEVDWPTGATLDTKMGTTVGEKVCKSNITTTSSAYPYAALVFGDFGHVDVRSNRQEAVPKTYKVHRIIACEPTVNAMLQKGVGRTIRKLVKRRCGINIRKQAAQNRDLAYLARSCSLSTIDLESASDTIASAFVHLVVPPSWFRLLDDLRTRSTLSNGRRIYLEKFASMGNGYIFELETVLFRAVVEAVYELCNCSDDGSIAVFGDDIIVKREMYDPVCNALAWCGFIVNKEKSFKDGLFFESCGHHYYNDCLVTPAFQKKVVGRSAFELIAMHNRLYRWAQRTGMWTVVRDALKLIKSEYRVLYPRYAKVPRQPPLSEGDLGFISQSGGWYVDRNGDYILSLALVRRQPAASLVIHHAFYLSNALRCGNSFYANPRGWLELPTDGFYTVRKNYKLWRSGTESPRGELVVSRVKCPEG</sequence>
<evidence type="ECO:0000256" key="1">
    <source>
        <dbReference type="ARBA" id="ARBA00012494"/>
    </source>
</evidence>
<dbReference type="InterPro" id="IPR007096">
    <property type="entry name" value="RNA-dir_Rpol_cat_phage"/>
</dbReference>
<evidence type="ECO:0000256" key="5">
    <source>
        <dbReference type="ARBA" id="ARBA00022741"/>
    </source>
</evidence>
<evidence type="ECO:0000313" key="11">
    <source>
        <dbReference type="EMBL" id="DAD52773.1"/>
    </source>
</evidence>
<keyword evidence="12" id="KW-1185">Reference proteome</keyword>
<keyword evidence="4" id="KW-0548">Nucleotidyltransferase</keyword>
<dbReference type="RefSeq" id="YP_010769972.1">
    <property type="nucleotide sequence ID" value="NC_074123.1"/>
</dbReference>
<protein>
    <recommendedName>
        <fullName evidence="1">RNA-directed RNA polymerase</fullName>
        <ecNumber evidence="1">2.7.7.48</ecNumber>
    </recommendedName>
    <alternativeName>
        <fullName evidence="7">RNA replicase beta chain</fullName>
    </alternativeName>
</protein>
<keyword evidence="3" id="KW-0808">Transferase</keyword>
<comment type="cofactor">
    <cofactor evidence="9">
        <name>Mg(2+)</name>
        <dbReference type="ChEBI" id="CHEBI:18420"/>
    </cofactor>
    <text evidence="9">Binds 2 Mg(2+) per subunit.</text>
</comment>
<dbReference type="GO" id="GO:0046872">
    <property type="term" value="F:metal ion binding"/>
    <property type="evidence" value="ECO:0007669"/>
    <property type="project" value="UniProtKB-KW"/>
</dbReference>
<dbReference type="GO" id="GO:0000166">
    <property type="term" value="F:nucleotide binding"/>
    <property type="evidence" value="ECO:0007669"/>
    <property type="project" value="UniProtKB-KW"/>
</dbReference>
<feature type="binding site" evidence="9">
    <location>
        <position position="341"/>
    </location>
    <ligand>
        <name>Mg(2+)</name>
        <dbReference type="ChEBI" id="CHEBI:18420"/>
        <label>2</label>
    </ligand>
</feature>
<evidence type="ECO:0000313" key="12">
    <source>
        <dbReference type="Proteomes" id="UP000682400"/>
    </source>
</evidence>
<evidence type="ECO:0000256" key="7">
    <source>
        <dbReference type="ARBA" id="ARBA00030248"/>
    </source>
</evidence>
<dbReference type="KEGG" id="vg:80399141"/>
<keyword evidence="5" id="KW-0547">Nucleotide-binding</keyword>
<dbReference type="EC" id="2.7.7.48" evidence="1"/>
<keyword evidence="2 11" id="KW-0696">RNA-directed RNA polymerase</keyword>
<keyword evidence="9" id="KW-0479">Metal-binding</keyword>
<organism evidence="11 12">
    <name type="scientific">ssRNA phage SRR7976325_14</name>
    <dbReference type="NCBI Taxonomy" id="2786701"/>
    <lineage>
        <taxon>Viruses</taxon>
        <taxon>Riboviria</taxon>
        <taxon>Orthornavirae</taxon>
        <taxon>Lenarviricota</taxon>
        <taxon>Leviviricetes</taxon>
        <taxon>Norzivirales</taxon>
        <taxon>Fiersviridae</taxon>
        <taxon>Ureyisuvirus</taxon>
        <taxon>Ureyisuvirus caenihabitans</taxon>
    </lineage>
</organism>
<dbReference type="Proteomes" id="UP000682400">
    <property type="component" value="Segment"/>
</dbReference>
<dbReference type="Pfam" id="PF03431">
    <property type="entry name" value="RNA_replicase_B"/>
    <property type="match status" value="1"/>
</dbReference>
<evidence type="ECO:0000256" key="4">
    <source>
        <dbReference type="ARBA" id="ARBA00022695"/>
    </source>
</evidence>
<dbReference type="PROSITE" id="PS50522">
    <property type="entry name" value="RDRP_PHAGE"/>
    <property type="match status" value="1"/>
</dbReference>
<feature type="domain" description="RdRp catalytic" evidence="10">
    <location>
        <begin position="241"/>
        <end position="373"/>
    </location>
</feature>
<feature type="binding site" evidence="9">
    <location>
        <position position="342"/>
    </location>
    <ligand>
        <name>Mg(2+)</name>
        <dbReference type="ChEBI" id="CHEBI:18420"/>
        <label>2</label>
    </ligand>
</feature>
<proteinExistence type="predicted"/>
<dbReference type="EMBL" id="BK014201">
    <property type="protein sequence ID" value="DAD52773.1"/>
    <property type="molecule type" value="Genomic_RNA"/>
</dbReference>
<dbReference type="GO" id="GO:0039694">
    <property type="term" value="P:viral RNA genome replication"/>
    <property type="evidence" value="ECO:0007669"/>
    <property type="project" value="InterPro"/>
</dbReference>
<evidence type="ECO:0000256" key="9">
    <source>
        <dbReference type="PIRSR" id="PIRSR605093-1"/>
    </source>
</evidence>
<gene>
    <name evidence="11" type="primary">SRR7976325_14_4</name>
</gene>
<dbReference type="GeneID" id="80399141"/>
<evidence type="ECO:0000256" key="3">
    <source>
        <dbReference type="ARBA" id="ARBA00022679"/>
    </source>
</evidence>
<feature type="binding site" evidence="9">
    <location>
        <position position="256"/>
    </location>
    <ligand>
        <name>Mg(2+)</name>
        <dbReference type="ChEBI" id="CHEBI:18420"/>
        <label>2</label>
    </ligand>
</feature>
<evidence type="ECO:0000259" key="10">
    <source>
        <dbReference type="PROSITE" id="PS50522"/>
    </source>
</evidence>
<accession>A0A8S5L5N5</accession>
<evidence type="ECO:0000256" key="2">
    <source>
        <dbReference type="ARBA" id="ARBA00022484"/>
    </source>
</evidence>
<evidence type="ECO:0000256" key="6">
    <source>
        <dbReference type="ARBA" id="ARBA00022953"/>
    </source>
</evidence>
<reference evidence="11" key="1">
    <citation type="submission" date="2020-09" db="EMBL/GenBank/DDBJ databases">
        <title>Leviviricetes taxonomy.</title>
        <authorList>
            <person name="Stockdale S.R."/>
            <person name="Callanan J."/>
            <person name="Adriaenssens E.M."/>
            <person name="Kuhn J.H."/>
            <person name="Rumnieks J."/>
            <person name="Shkoporov A."/>
            <person name="Draper L.A."/>
            <person name="Ross P."/>
            <person name="Hill C."/>
        </authorList>
    </citation>
    <scope>NUCLEOTIDE SEQUENCE</scope>
</reference>
<comment type="catalytic activity">
    <reaction evidence="8">
        <text>RNA(n) + a ribonucleoside 5'-triphosphate = RNA(n+1) + diphosphate</text>
        <dbReference type="Rhea" id="RHEA:21248"/>
        <dbReference type="Rhea" id="RHEA-COMP:14527"/>
        <dbReference type="Rhea" id="RHEA-COMP:17342"/>
        <dbReference type="ChEBI" id="CHEBI:33019"/>
        <dbReference type="ChEBI" id="CHEBI:61557"/>
        <dbReference type="ChEBI" id="CHEBI:140395"/>
        <dbReference type="EC" id="2.7.7.48"/>
    </reaction>
</comment>
<dbReference type="GO" id="GO:0003968">
    <property type="term" value="F:RNA-directed RNA polymerase activity"/>
    <property type="evidence" value="ECO:0007669"/>
    <property type="project" value="UniProtKB-KW"/>
</dbReference>
<keyword evidence="9" id="KW-0460">Magnesium</keyword>
<keyword evidence="6" id="KW-0693">Viral RNA replication</keyword>
<dbReference type="InterPro" id="IPR005093">
    <property type="entry name" value="RNArep_beta"/>
</dbReference>